<dbReference type="Pfam" id="PF00743">
    <property type="entry name" value="FMO-like"/>
    <property type="match status" value="2"/>
</dbReference>
<protein>
    <recommendedName>
        <fullName evidence="8">Flavin-containing monooxygenase</fullName>
        <ecNumber evidence="8">1.-.-.-</ecNumber>
    </recommendedName>
</protein>
<dbReference type="InterPro" id="IPR020946">
    <property type="entry name" value="Flavin_mOase-like"/>
</dbReference>
<dbReference type="Gene3D" id="3.50.50.60">
    <property type="entry name" value="FAD/NAD(P)-binding domain"/>
    <property type="match status" value="2"/>
</dbReference>
<keyword evidence="4 8" id="KW-0274">FAD</keyword>
<evidence type="ECO:0000256" key="6">
    <source>
        <dbReference type="ARBA" id="ARBA00023002"/>
    </source>
</evidence>
<dbReference type="PIRSF" id="PIRSF000332">
    <property type="entry name" value="FMO"/>
    <property type="match status" value="1"/>
</dbReference>
<keyword evidence="3 8" id="KW-0285">Flavoprotein</keyword>
<evidence type="ECO:0000256" key="1">
    <source>
        <dbReference type="ARBA" id="ARBA00001974"/>
    </source>
</evidence>
<keyword evidence="6 8" id="KW-0560">Oxidoreductase</keyword>
<evidence type="ECO:0000256" key="4">
    <source>
        <dbReference type="ARBA" id="ARBA00022827"/>
    </source>
</evidence>
<evidence type="ECO:0000256" key="8">
    <source>
        <dbReference type="RuleBase" id="RU361177"/>
    </source>
</evidence>
<evidence type="ECO:0000313" key="9">
    <source>
        <dbReference type="EMBL" id="CAI9103632.1"/>
    </source>
</evidence>
<dbReference type="PRINTS" id="PR00370">
    <property type="entry name" value="FMOXYGENASE"/>
</dbReference>
<comment type="similarity">
    <text evidence="2 8">Belongs to the FMO family.</text>
</comment>
<dbReference type="SUPFAM" id="SSF51905">
    <property type="entry name" value="FAD/NAD(P)-binding domain"/>
    <property type="match status" value="2"/>
</dbReference>
<dbReference type="Proteomes" id="UP001161247">
    <property type="component" value="Chromosome 4"/>
</dbReference>
<evidence type="ECO:0000256" key="2">
    <source>
        <dbReference type="ARBA" id="ARBA00009183"/>
    </source>
</evidence>
<dbReference type="GO" id="GO:0004499">
    <property type="term" value="F:N,N-dimethylaniline monooxygenase activity"/>
    <property type="evidence" value="ECO:0007669"/>
    <property type="project" value="InterPro"/>
</dbReference>
<proteinExistence type="inferred from homology"/>
<sequence length="428" mass="48617">MSRQLKVAVIGAGPAGLISARELQREGHQVVVFEKSDRIGGTWVYTPEVETDPLGLDPDREIVHSSIYYSLRTNLPRHAMGFSDYPFTIRHETGELRDFPGHQEVLEFLNQFVRDFGLMELIRLNHEVVRVEKEDDLWVVESRLSDKSCSEELFEAVVVCNGHYTQPRLAEDIPGVEFWPGKQIHSHNYRVPDPFQDKVVVLIGAGPSAHDICHDIAQVAKEVHLSSRSPEVKVSKLDFFNNVWQHQEIAYCHENGEVAFKDGASVAADIILHCTGYKYQFPFLKTKGIVTIDDNRVGPLYKHVFPPQNAPGLSFVGLPHRVVVFLMLELQAKWVAFALSGKAILPSKEEMLADVEEHYRLMEQDGVPKCYTQRLPVDAFVYLDWLAAQTGYTVNEQTKVVYYALIKYVSGLLWFGSFKDVDMESLLK</sequence>
<keyword evidence="10" id="KW-1185">Reference proteome</keyword>
<evidence type="ECO:0000256" key="5">
    <source>
        <dbReference type="ARBA" id="ARBA00022857"/>
    </source>
</evidence>
<gene>
    <name evidence="9" type="ORF">OLC1_LOCUS12752</name>
</gene>
<dbReference type="GO" id="GO:0050661">
    <property type="term" value="F:NADP binding"/>
    <property type="evidence" value="ECO:0007669"/>
    <property type="project" value="InterPro"/>
</dbReference>
<dbReference type="PANTHER" id="PTHR23023">
    <property type="entry name" value="DIMETHYLANILINE MONOOXYGENASE"/>
    <property type="match status" value="1"/>
</dbReference>
<dbReference type="InterPro" id="IPR036188">
    <property type="entry name" value="FAD/NAD-bd_sf"/>
</dbReference>
<dbReference type="FunFam" id="3.50.50.60:FF:000138">
    <property type="entry name" value="Flavin-containing monooxygenase"/>
    <property type="match status" value="1"/>
</dbReference>
<dbReference type="AlphaFoldDB" id="A0AAV1DAF6"/>
<reference evidence="9" key="1">
    <citation type="submission" date="2023-03" db="EMBL/GenBank/DDBJ databases">
        <authorList>
            <person name="Julca I."/>
        </authorList>
    </citation>
    <scope>NUCLEOTIDE SEQUENCE</scope>
</reference>
<evidence type="ECO:0000313" key="10">
    <source>
        <dbReference type="Proteomes" id="UP001161247"/>
    </source>
</evidence>
<keyword evidence="7 8" id="KW-0503">Monooxygenase</keyword>
<evidence type="ECO:0000256" key="3">
    <source>
        <dbReference type="ARBA" id="ARBA00022630"/>
    </source>
</evidence>
<dbReference type="InterPro" id="IPR000960">
    <property type="entry name" value="Flavin_mOase"/>
</dbReference>
<comment type="cofactor">
    <cofactor evidence="1 8">
        <name>FAD</name>
        <dbReference type="ChEBI" id="CHEBI:57692"/>
    </cofactor>
</comment>
<name>A0AAV1DAF6_OLDCO</name>
<keyword evidence="5" id="KW-0521">NADP</keyword>
<dbReference type="InterPro" id="IPR050346">
    <property type="entry name" value="FMO-like"/>
</dbReference>
<dbReference type="EMBL" id="OX459121">
    <property type="protein sequence ID" value="CAI9103632.1"/>
    <property type="molecule type" value="Genomic_DNA"/>
</dbReference>
<organism evidence="9 10">
    <name type="scientific">Oldenlandia corymbosa var. corymbosa</name>
    <dbReference type="NCBI Taxonomy" id="529605"/>
    <lineage>
        <taxon>Eukaryota</taxon>
        <taxon>Viridiplantae</taxon>
        <taxon>Streptophyta</taxon>
        <taxon>Embryophyta</taxon>
        <taxon>Tracheophyta</taxon>
        <taxon>Spermatophyta</taxon>
        <taxon>Magnoliopsida</taxon>
        <taxon>eudicotyledons</taxon>
        <taxon>Gunneridae</taxon>
        <taxon>Pentapetalae</taxon>
        <taxon>asterids</taxon>
        <taxon>lamiids</taxon>
        <taxon>Gentianales</taxon>
        <taxon>Rubiaceae</taxon>
        <taxon>Rubioideae</taxon>
        <taxon>Spermacoceae</taxon>
        <taxon>Hedyotis-Oldenlandia complex</taxon>
        <taxon>Oldenlandia</taxon>
    </lineage>
</organism>
<evidence type="ECO:0000256" key="7">
    <source>
        <dbReference type="ARBA" id="ARBA00023033"/>
    </source>
</evidence>
<dbReference type="EC" id="1.-.-.-" evidence="8"/>
<dbReference type="GO" id="GO:0050660">
    <property type="term" value="F:flavin adenine dinucleotide binding"/>
    <property type="evidence" value="ECO:0007669"/>
    <property type="project" value="InterPro"/>
</dbReference>
<accession>A0AAV1DAF6</accession>